<dbReference type="EMBL" id="KN837113">
    <property type="protein sequence ID" value="KIJ45081.1"/>
    <property type="molecule type" value="Genomic_DNA"/>
</dbReference>
<evidence type="ECO:0000256" key="6">
    <source>
        <dbReference type="ARBA" id="ARBA00023136"/>
    </source>
</evidence>
<reference evidence="9 10" key="1">
    <citation type="submission" date="2014-06" db="EMBL/GenBank/DDBJ databases">
        <title>Evolutionary Origins and Diversification of the Mycorrhizal Mutualists.</title>
        <authorList>
            <consortium name="DOE Joint Genome Institute"/>
            <consortium name="Mycorrhizal Genomics Consortium"/>
            <person name="Kohler A."/>
            <person name="Kuo A."/>
            <person name="Nagy L.G."/>
            <person name="Floudas D."/>
            <person name="Copeland A."/>
            <person name="Barry K.W."/>
            <person name="Cichocki N."/>
            <person name="Veneault-Fourrey C."/>
            <person name="LaButti K."/>
            <person name="Lindquist E.A."/>
            <person name="Lipzen A."/>
            <person name="Lundell T."/>
            <person name="Morin E."/>
            <person name="Murat C."/>
            <person name="Riley R."/>
            <person name="Ohm R."/>
            <person name="Sun H."/>
            <person name="Tunlid A."/>
            <person name="Henrissat B."/>
            <person name="Grigoriev I.V."/>
            <person name="Hibbett D.S."/>
            <person name="Martin F."/>
        </authorList>
    </citation>
    <scope>NUCLEOTIDE SEQUENCE [LARGE SCALE GENOMIC DNA]</scope>
    <source>
        <strain evidence="9 10">SS14</strain>
    </source>
</reference>
<dbReference type="PROSITE" id="PS50893">
    <property type="entry name" value="ABC_TRANSPORTER_2"/>
    <property type="match status" value="1"/>
</dbReference>
<dbReference type="SUPFAM" id="SSF52540">
    <property type="entry name" value="P-loop containing nucleoside triphosphate hydrolases"/>
    <property type="match status" value="1"/>
</dbReference>
<keyword evidence="5 7" id="KW-1133">Transmembrane helix</keyword>
<dbReference type="InterPro" id="IPR017871">
    <property type="entry name" value="ABC_transporter-like_CS"/>
</dbReference>
<dbReference type="SMART" id="SM00382">
    <property type="entry name" value="AAA"/>
    <property type="match status" value="1"/>
</dbReference>
<keyword evidence="2 7" id="KW-0812">Transmembrane</keyword>
<keyword evidence="4" id="KW-0067">ATP-binding</keyword>
<evidence type="ECO:0000256" key="5">
    <source>
        <dbReference type="ARBA" id="ARBA00022989"/>
    </source>
</evidence>
<keyword evidence="6 7" id="KW-0472">Membrane</keyword>
<sequence>MSHKRNFPLVESTIDEPFNPDADYVRHTRIGVWDFYEDLRHASSVGKSWKIVERFEETLVSLPYVTRTIRTILSLSFPVMALYCMATLVTSLMPAAAIHYSGQLLFVVQEAIESRTVDKSVLFHVLFYRIMCTVVTRFANLAQNWAAIRIAARMRTHYTEHILLAHIRLDLPTYGDPSVRGQLNSVVSSRSNVAWVGIRSIISTISTIIQLVSQVSVLINILKDQPDSILLALVSFADPIWSWFRRSSQWRGGVWAATCRNIDYIRIQGLKALVDGDHYRKELIAGNIEEYVVNQFMAAQGRIGEDGDLSFHEAQQEMHQRRETFSPLSFLHNVLGELPQVVFTLRAVQSPRSIPVSLTSLTIIRQAVGAFTGPLISLLSQTASISDTFASIRQLYEIINIENQVKDGTKPFPENAAKVKSGISIEFRNVSFKYPGVEGDRYAIKDVSFKIDAGQLCVIVGFNGSGKSTILKLLNRLYDPTDGTIFIDGQDIKTLKLADLRRCISVLFQDYTHFPLSIKENIGIGDPLHADDEDRIRQAAELGGAIDIIEGLPEGFDTFLQRPVRDYYSGIPAGNRGQSLFGRSVDFTKVKRRVGKTQQIELSGGQMQKLAVSRTFMRSLGDDSGVGLLLFDEPSASLDPTAEHDLFERLRKLRGSKTMVFSSHRFGQLTKSADLILYMGSSTVLEQGTHTELVKQEGGYAKMYDLQASAFR</sequence>
<dbReference type="InterPro" id="IPR027417">
    <property type="entry name" value="P-loop_NTPase"/>
</dbReference>
<dbReference type="Gene3D" id="1.20.1560.10">
    <property type="entry name" value="ABC transporter type 1, transmembrane domain"/>
    <property type="match status" value="1"/>
</dbReference>
<dbReference type="GO" id="GO:0016887">
    <property type="term" value="F:ATP hydrolysis activity"/>
    <property type="evidence" value="ECO:0007669"/>
    <property type="project" value="InterPro"/>
</dbReference>
<dbReference type="Gene3D" id="3.40.50.300">
    <property type="entry name" value="P-loop containing nucleotide triphosphate hydrolases"/>
    <property type="match status" value="1"/>
</dbReference>
<protein>
    <recommendedName>
        <fullName evidence="8">ABC transporter domain-containing protein</fullName>
    </recommendedName>
</protein>
<evidence type="ECO:0000256" key="3">
    <source>
        <dbReference type="ARBA" id="ARBA00022741"/>
    </source>
</evidence>
<dbReference type="GO" id="GO:0005524">
    <property type="term" value="F:ATP binding"/>
    <property type="evidence" value="ECO:0007669"/>
    <property type="project" value="UniProtKB-KW"/>
</dbReference>
<name>A0A0C9W273_SPHS4</name>
<evidence type="ECO:0000313" key="9">
    <source>
        <dbReference type="EMBL" id="KIJ45081.1"/>
    </source>
</evidence>
<dbReference type="PANTHER" id="PTHR43394:SF1">
    <property type="entry name" value="ATP-BINDING CASSETTE SUB-FAMILY B MEMBER 10, MITOCHONDRIAL"/>
    <property type="match status" value="1"/>
</dbReference>
<dbReference type="InterPro" id="IPR003439">
    <property type="entry name" value="ABC_transporter-like_ATP-bd"/>
</dbReference>
<evidence type="ECO:0000256" key="4">
    <source>
        <dbReference type="ARBA" id="ARBA00022840"/>
    </source>
</evidence>
<keyword evidence="3" id="KW-0547">Nucleotide-binding</keyword>
<evidence type="ECO:0000256" key="2">
    <source>
        <dbReference type="ARBA" id="ARBA00022692"/>
    </source>
</evidence>
<evidence type="ECO:0000256" key="7">
    <source>
        <dbReference type="SAM" id="Phobius"/>
    </source>
</evidence>
<dbReference type="GO" id="GO:0016020">
    <property type="term" value="C:membrane"/>
    <property type="evidence" value="ECO:0007669"/>
    <property type="project" value="UniProtKB-SubCell"/>
</dbReference>
<keyword evidence="10" id="KW-1185">Reference proteome</keyword>
<dbReference type="PANTHER" id="PTHR43394">
    <property type="entry name" value="ATP-DEPENDENT PERMEASE MDL1, MITOCHONDRIAL"/>
    <property type="match status" value="1"/>
</dbReference>
<dbReference type="InterPro" id="IPR003593">
    <property type="entry name" value="AAA+_ATPase"/>
</dbReference>
<proteinExistence type="predicted"/>
<evidence type="ECO:0000313" key="10">
    <source>
        <dbReference type="Proteomes" id="UP000054279"/>
    </source>
</evidence>
<dbReference type="OrthoDB" id="6500128at2759"/>
<gene>
    <name evidence="9" type="ORF">M422DRAFT_251278</name>
</gene>
<dbReference type="GO" id="GO:0015421">
    <property type="term" value="F:ABC-type oligopeptide transporter activity"/>
    <property type="evidence" value="ECO:0007669"/>
    <property type="project" value="TreeGrafter"/>
</dbReference>
<dbReference type="Proteomes" id="UP000054279">
    <property type="component" value="Unassembled WGS sequence"/>
</dbReference>
<comment type="subcellular location">
    <subcellularLocation>
        <location evidence="1">Membrane</location>
        <topology evidence="1">Multi-pass membrane protein</topology>
    </subcellularLocation>
</comment>
<evidence type="ECO:0000256" key="1">
    <source>
        <dbReference type="ARBA" id="ARBA00004141"/>
    </source>
</evidence>
<dbReference type="InterPro" id="IPR039421">
    <property type="entry name" value="Type_1_exporter"/>
</dbReference>
<feature type="domain" description="ABC transporter" evidence="8">
    <location>
        <begin position="425"/>
        <end position="706"/>
    </location>
</feature>
<dbReference type="HOGENOM" id="CLU_000604_63_0_1"/>
<evidence type="ECO:0000259" key="8">
    <source>
        <dbReference type="PROSITE" id="PS50893"/>
    </source>
</evidence>
<dbReference type="Pfam" id="PF00005">
    <property type="entry name" value="ABC_tran"/>
    <property type="match status" value="1"/>
</dbReference>
<dbReference type="InterPro" id="IPR036640">
    <property type="entry name" value="ABC1_TM_sf"/>
</dbReference>
<dbReference type="AlphaFoldDB" id="A0A0C9W273"/>
<feature type="transmembrane region" description="Helical" evidence="7">
    <location>
        <begin position="77"/>
        <end position="101"/>
    </location>
</feature>
<organism evidence="9 10">
    <name type="scientific">Sphaerobolus stellatus (strain SS14)</name>
    <dbReference type="NCBI Taxonomy" id="990650"/>
    <lineage>
        <taxon>Eukaryota</taxon>
        <taxon>Fungi</taxon>
        <taxon>Dikarya</taxon>
        <taxon>Basidiomycota</taxon>
        <taxon>Agaricomycotina</taxon>
        <taxon>Agaricomycetes</taxon>
        <taxon>Phallomycetidae</taxon>
        <taxon>Geastrales</taxon>
        <taxon>Sphaerobolaceae</taxon>
        <taxon>Sphaerobolus</taxon>
    </lineage>
</organism>
<dbReference type="PROSITE" id="PS00211">
    <property type="entry name" value="ABC_TRANSPORTER_1"/>
    <property type="match status" value="1"/>
</dbReference>
<accession>A0A0C9W273</accession>